<dbReference type="CDD" id="cd07302">
    <property type="entry name" value="CHD"/>
    <property type="match status" value="1"/>
</dbReference>
<sequence length="431" mass="48590">MFFQPRPYTMLSEVERRLKGTPQNHILEELLTNSIHFPLANLILELLLSSDNPFDYIREPDAYVISVACIIQAYFLGMWKYKGHSHRLIGNLIGPTLYTVIELFVEGREFFDKPNHIAYWGFALAIGLIQEFEYQSSSKFSKNVLIILENLVRTNILLITYWIFTASHDSGSSPFDADYLTFQGFLSDHGHQYVAIVLFLLGLVIGFANLTVANYLGILQHTAKTLRRYSEWLFGRDLLSQAITDASVLSLKRRERTVLFMDIRGFTQWSEPQHPEDVVTMLNAYFGIAETLWRHSPAVIKVKYTGDEVMIVFSTATDALSLALQLRDEIQTFLSEYELSAGIGIHSGQLVEGLMGSEEVKAYDIIGDTVNTAKRICDKAAGGEILLSHHCYGAISNSVVVSSPRLLSVKGKSEALRVYLVQGFPEKKLSI</sequence>
<feature type="domain" description="Guanylate cyclase" evidence="2">
    <location>
        <begin position="257"/>
        <end position="377"/>
    </location>
</feature>
<gene>
    <name evidence="3" type="ORF">GF339_10775</name>
</gene>
<dbReference type="GO" id="GO:0006171">
    <property type="term" value="P:cAMP biosynthetic process"/>
    <property type="evidence" value="ECO:0007669"/>
    <property type="project" value="TreeGrafter"/>
</dbReference>
<dbReference type="Proteomes" id="UP000649604">
    <property type="component" value="Unassembled WGS sequence"/>
</dbReference>
<dbReference type="SUPFAM" id="SSF55073">
    <property type="entry name" value="Nucleotide cyclase"/>
    <property type="match status" value="1"/>
</dbReference>
<keyword evidence="1" id="KW-1133">Transmembrane helix</keyword>
<dbReference type="InterPro" id="IPR029787">
    <property type="entry name" value="Nucleotide_cyclase"/>
</dbReference>
<dbReference type="GO" id="GO:0035556">
    <property type="term" value="P:intracellular signal transduction"/>
    <property type="evidence" value="ECO:0007669"/>
    <property type="project" value="InterPro"/>
</dbReference>
<accession>A0A9D5JVJ7</accession>
<keyword evidence="1" id="KW-0812">Transmembrane</keyword>
<dbReference type="SMART" id="SM00044">
    <property type="entry name" value="CYCc"/>
    <property type="match status" value="1"/>
</dbReference>
<organism evidence="3 4">
    <name type="scientific">candidate division KSB3 bacterium</name>
    <dbReference type="NCBI Taxonomy" id="2044937"/>
    <lineage>
        <taxon>Bacteria</taxon>
        <taxon>candidate division KSB3</taxon>
    </lineage>
</organism>
<comment type="caution">
    <text evidence="3">The sequence shown here is derived from an EMBL/GenBank/DDBJ whole genome shotgun (WGS) entry which is preliminary data.</text>
</comment>
<protein>
    <submittedName>
        <fullName evidence="3">Adenylate/guanylate cyclase domain-containing protein</fullName>
    </submittedName>
</protein>
<keyword evidence="1" id="KW-0472">Membrane</keyword>
<dbReference type="PANTHER" id="PTHR43081:SF1">
    <property type="entry name" value="ADENYLATE CYCLASE, TERMINAL-DIFFERENTIATION SPECIFIC"/>
    <property type="match status" value="1"/>
</dbReference>
<dbReference type="InterPro" id="IPR050697">
    <property type="entry name" value="Adenylyl/Guanylyl_Cyclase_3/4"/>
</dbReference>
<evidence type="ECO:0000313" key="3">
    <source>
        <dbReference type="EMBL" id="MBD3325059.1"/>
    </source>
</evidence>
<evidence type="ECO:0000256" key="1">
    <source>
        <dbReference type="SAM" id="Phobius"/>
    </source>
</evidence>
<dbReference type="Gene3D" id="3.30.70.1230">
    <property type="entry name" value="Nucleotide cyclase"/>
    <property type="match status" value="1"/>
</dbReference>
<feature type="transmembrane region" description="Helical" evidence="1">
    <location>
        <begin position="144"/>
        <end position="164"/>
    </location>
</feature>
<feature type="transmembrane region" description="Helical" evidence="1">
    <location>
        <begin position="62"/>
        <end position="81"/>
    </location>
</feature>
<evidence type="ECO:0000313" key="4">
    <source>
        <dbReference type="Proteomes" id="UP000649604"/>
    </source>
</evidence>
<dbReference type="PROSITE" id="PS50125">
    <property type="entry name" value="GUANYLATE_CYCLASE_2"/>
    <property type="match status" value="1"/>
</dbReference>
<dbReference type="AlphaFoldDB" id="A0A9D5JVJ7"/>
<feature type="transmembrane region" description="Helical" evidence="1">
    <location>
        <begin position="193"/>
        <end position="218"/>
    </location>
</feature>
<dbReference type="GO" id="GO:0004016">
    <property type="term" value="F:adenylate cyclase activity"/>
    <property type="evidence" value="ECO:0007669"/>
    <property type="project" value="UniProtKB-ARBA"/>
</dbReference>
<proteinExistence type="predicted"/>
<dbReference type="InterPro" id="IPR001054">
    <property type="entry name" value="A/G_cyclase"/>
</dbReference>
<dbReference type="EMBL" id="WJJP01000348">
    <property type="protein sequence ID" value="MBD3325059.1"/>
    <property type="molecule type" value="Genomic_DNA"/>
</dbReference>
<dbReference type="Pfam" id="PF00211">
    <property type="entry name" value="Guanylate_cyc"/>
    <property type="match status" value="1"/>
</dbReference>
<reference evidence="3" key="1">
    <citation type="submission" date="2019-11" db="EMBL/GenBank/DDBJ databases">
        <title>Microbial mats filling the niche in hypersaline microbial mats.</title>
        <authorList>
            <person name="Wong H.L."/>
            <person name="Macleod F.I."/>
            <person name="White R.A. III"/>
            <person name="Burns B.P."/>
        </authorList>
    </citation>
    <scope>NUCLEOTIDE SEQUENCE</scope>
    <source>
        <strain evidence="3">Rbin_158</strain>
    </source>
</reference>
<evidence type="ECO:0000259" key="2">
    <source>
        <dbReference type="PROSITE" id="PS50125"/>
    </source>
</evidence>
<name>A0A9D5JVJ7_9BACT</name>
<dbReference type="PANTHER" id="PTHR43081">
    <property type="entry name" value="ADENYLATE CYCLASE, TERMINAL-DIFFERENTIATION SPECIFIC-RELATED"/>
    <property type="match status" value="1"/>
</dbReference>